<feature type="transmembrane region" description="Helical" evidence="1">
    <location>
        <begin position="47"/>
        <end position="66"/>
    </location>
</feature>
<proteinExistence type="predicted"/>
<dbReference type="Pfam" id="PF20122">
    <property type="entry name" value="DUF6512"/>
    <property type="match status" value="1"/>
</dbReference>
<keyword evidence="1" id="KW-0812">Transmembrane</keyword>
<organism evidence="2 3">
    <name type="scientific">Merdimmobilis hominis</name>
    <dbReference type="NCBI Taxonomy" id="2897707"/>
    <lineage>
        <taxon>Bacteria</taxon>
        <taxon>Bacillati</taxon>
        <taxon>Bacillota</taxon>
        <taxon>Clostridia</taxon>
        <taxon>Eubacteriales</taxon>
        <taxon>Oscillospiraceae</taxon>
        <taxon>Merdimmobilis</taxon>
    </lineage>
</organism>
<dbReference type="Proteomes" id="UP000774750">
    <property type="component" value="Unassembled WGS sequence"/>
</dbReference>
<sequence length="176" mass="19986">MIKKYIWHFLLLCAGTILAGTLLHFVYEWSGNMAWVGTFSAVNESTFEHLKLLITPLLLFGIIGFIRHRSHFQNIFPALLFAILTGTLTITAFFYTYTGIIGTNFMVLDIFSFILGTFVSYFVIFRTIASDRFTSTAWNVFSVIAILVIAASMVFFTFYPPQIALFKDPLTKTFGI</sequence>
<feature type="transmembrane region" description="Helical" evidence="1">
    <location>
        <begin position="103"/>
        <end position="125"/>
    </location>
</feature>
<dbReference type="InterPro" id="IPR045407">
    <property type="entry name" value="DUF6512"/>
</dbReference>
<name>A0A938X6Y5_9FIRM</name>
<gene>
    <name evidence="2" type="ORF">H6A12_01150</name>
</gene>
<keyword evidence="3" id="KW-1185">Reference proteome</keyword>
<evidence type="ECO:0000313" key="3">
    <source>
        <dbReference type="Proteomes" id="UP000774750"/>
    </source>
</evidence>
<evidence type="ECO:0000313" key="2">
    <source>
        <dbReference type="EMBL" id="MBM6919774.1"/>
    </source>
</evidence>
<reference evidence="2" key="2">
    <citation type="journal article" date="2021" name="Sci. Rep.">
        <title>The distribution of antibiotic resistance genes in chicken gut microbiota commensals.</title>
        <authorList>
            <person name="Juricova H."/>
            <person name="Matiasovicova J."/>
            <person name="Kubasova T."/>
            <person name="Cejkova D."/>
            <person name="Rychlik I."/>
        </authorList>
    </citation>
    <scope>NUCLEOTIDE SEQUENCE</scope>
    <source>
        <strain evidence="2">An559</strain>
    </source>
</reference>
<protein>
    <submittedName>
        <fullName evidence="2">Uncharacterized protein</fullName>
    </submittedName>
</protein>
<dbReference type="EMBL" id="JACJKY010000001">
    <property type="protein sequence ID" value="MBM6919774.1"/>
    <property type="molecule type" value="Genomic_DNA"/>
</dbReference>
<feature type="transmembrane region" description="Helical" evidence="1">
    <location>
        <begin position="78"/>
        <end position="97"/>
    </location>
</feature>
<reference evidence="2" key="1">
    <citation type="submission" date="2020-08" db="EMBL/GenBank/DDBJ databases">
        <authorList>
            <person name="Cejkova D."/>
            <person name="Kubasova T."/>
            <person name="Jahodarova E."/>
            <person name="Rychlik I."/>
        </authorList>
    </citation>
    <scope>NUCLEOTIDE SEQUENCE</scope>
    <source>
        <strain evidence="2">An559</strain>
    </source>
</reference>
<feature type="transmembrane region" description="Helical" evidence="1">
    <location>
        <begin position="7"/>
        <end position="27"/>
    </location>
</feature>
<evidence type="ECO:0000256" key="1">
    <source>
        <dbReference type="SAM" id="Phobius"/>
    </source>
</evidence>
<dbReference type="AlphaFoldDB" id="A0A938X6Y5"/>
<feature type="transmembrane region" description="Helical" evidence="1">
    <location>
        <begin position="137"/>
        <end position="159"/>
    </location>
</feature>
<keyword evidence="1" id="KW-1133">Transmembrane helix</keyword>
<accession>A0A938X6Y5</accession>
<dbReference type="RefSeq" id="WP_204443898.1">
    <property type="nucleotide sequence ID" value="NZ_JACJKY010000001.1"/>
</dbReference>
<keyword evidence="1" id="KW-0472">Membrane</keyword>
<comment type="caution">
    <text evidence="2">The sequence shown here is derived from an EMBL/GenBank/DDBJ whole genome shotgun (WGS) entry which is preliminary data.</text>
</comment>